<accession>A0A9P0LM86</accession>
<feature type="region of interest" description="Disordered" evidence="1">
    <location>
        <begin position="257"/>
        <end position="285"/>
    </location>
</feature>
<organism evidence="2 3">
    <name type="scientific">Acanthoscelides obtectus</name>
    <name type="common">Bean weevil</name>
    <name type="synonym">Bruchus obtectus</name>
    <dbReference type="NCBI Taxonomy" id="200917"/>
    <lineage>
        <taxon>Eukaryota</taxon>
        <taxon>Metazoa</taxon>
        <taxon>Ecdysozoa</taxon>
        <taxon>Arthropoda</taxon>
        <taxon>Hexapoda</taxon>
        <taxon>Insecta</taxon>
        <taxon>Pterygota</taxon>
        <taxon>Neoptera</taxon>
        <taxon>Endopterygota</taxon>
        <taxon>Coleoptera</taxon>
        <taxon>Polyphaga</taxon>
        <taxon>Cucujiformia</taxon>
        <taxon>Chrysomeloidea</taxon>
        <taxon>Chrysomelidae</taxon>
        <taxon>Bruchinae</taxon>
        <taxon>Bruchini</taxon>
        <taxon>Acanthoscelides</taxon>
    </lineage>
</organism>
<keyword evidence="3" id="KW-1185">Reference proteome</keyword>
<protein>
    <submittedName>
        <fullName evidence="2">Uncharacterized protein</fullName>
    </submittedName>
</protein>
<evidence type="ECO:0000313" key="2">
    <source>
        <dbReference type="EMBL" id="CAH1998812.1"/>
    </source>
</evidence>
<gene>
    <name evidence="2" type="ORF">ACAOBT_LOCUS24596</name>
</gene>
<dbReference type="EMBL" id="CAKOFQ010007341">
    <property type="protein sequence ID" value="CAH1998812.1"/>
    <property type="molecule type" value="Genomic_DNA"/>
</dbReference>
<evidence type="ECO:0000256" key="1">
    <source>
        <dbReference type="SAM" id="MobiDB-lite"/>
    </source>
</evidence>
<reference evidence="2" key="1">
    <citation type="submission" date="2022-03" db="EMBL/GenBank/DDBJ databases">
        <authorList>
            <person name="Sayadi A."/>
        </authorList>
    </citation>
    <scope>NUCLEOTIDE SEQUENCE</scope>
</reference>
<proteinExistence type="predicted"/>
<evidence type="ECO:0000313" key="3">
    <source>
        <dbReference type="Proteomes" id="UP001152888"/>
    </source>
</evidence>
<dbReference type="Proteomes" id="UP001152888">
    <property type="component" value="Unassembled WGS sequence"/>
</dbReference>
<sequence length="337" mass="38190">MSMNNFMCIAPPDVFQEHHNSERLNRDAPDSASSSLITGGPVESEFVLSQELFRRKLRYPDCIIQEMFAKDTANELMHTTLSPQMKNLYKKHLEVGLEEVTLNVCKYKTQNKMDAVIESILGEIEKFFLLFEIMRIVKTSTESTDEPWLYILVTSCVSSAASIKGASSLQGEGNVTTLDKWLLIHIFAHHKLPSFRAPYERSSGHDFTYVIPRKRRLWFVLCQHYYSVAISSSARKVRIFLRLFPVTSRKIWSCPPSTTADRIPPSQVAPAPAATAPHRERKLPSNYRRYDQQLSEEVFSAGHAGSVCARDTNSSSVKRVSCDLPQQCGTQKADTIH</sequence>
<comment type="caution">
    <text evidence="2">The sequence shown here is derived from an EMBL/GenBank/DDBJ whole genome shotgun (WGS) entry which is preliminary data.</text>
</comment>
<name>A0A9P0LM86_ACAOB</name>
<dbReference type="AlphaFoldDB" id="A0A9P0LM86"/>